<reference evidence="1 2" key="1">
    <citation type="submission" date="2016-10" db="EMBL/GenBank/DDBJ databases">
        <title>Draft genome sequence of Coniochaeta ligniaria NRRL30616, a lignocellulolytic fungus for bioabatement of inhibitors in plant biomass hydrolysates.</title>
        <authorList>
            <consortium name="DOE Joint Genome Institute"/>
            <person name="Jimenez D.J."/>
            <person name="Hector R.E."/>
            <person name="Riley R."/>
            <person name="Sun H."/>
            <person name="Grigoriev I.V."/>
            <person name="Van Elsas J.D."/>
            <person name="Nichols N.N."/>
        </authorList>
    </citation>
    <scope>NUCLEOTIDE SEQUENCE [LARGE SCALE GENOMIC DNA]</scope>
    <source>
        <strain evidence="1 2">NRRL 30616</strain>
    </source>
</reference>
<dbReference type="OrthoDB" id="5228096at2759"/>
<dbReference type="Proteomes" id="UP000182658">
    <property type="component" value="Unassembled WGS sequence"/>
</dbReference>
<evidence type="ECO:0000313" key="1">
    <source>
        <dbReference type="EMBL" id="OIW25937.1"/>
    </source>
</evidence>
<keyword evidence="2" id="KW-1185">Reference proteome</keyword>
<organism evidence="1 2">
    <name type="scientific">Coniochaeta ligniaria NRRL 30616</name>
    <dbReference type="NCBI Taxonomy" id="1408157"/>
    <lineage>
        <taxon>Eukaryota</taxon>
        <taxon>Fungi</taxon>
        <taxon>Dikarya</taxon>
        <taxon>Ascomycota</taxon>
        <taxon>Pezizomycotina</taxon>
        <taxon>Sordariomycetes</taxon>
        <taxon>Sordariomycetidae</taxon>
        <taxon>Coniochaetales</taxon>
        <taxon>Coniochaetaceae</taxon>
        <taxon>Coniochaeta</taxon>
    </lineage>
</organism>
<accession>A0A1J7IXY5</accession>
<dbReference type="InParanoid" id="A0A1J7IXY5"/>
<proteinExistence type="predicted"/>
<gene>
    <name evidence="1" type="ORF">CONLIGDRAFT_635707</name>
</gene>
<name>A0A1J7IXY5_9PEZI</name>
<sequence>MCDPSDGVLQCGDKPAGFCCIAGATRFILSTNTQLTSAPGGGTTTHILYAAQGNPPNYCAIVLNTDTACARTSASGTAQSGSYSWRSFGRRSEAIEATASTDCSLADTFYISDGDQTYVAPTFDNSTIDHILSLGRAERIVWAKENGKAV</sequence>
<dbReference type="AlphaFoldDB" id="A0A1J7IXY5"/>
<evidence type="ECO:0000313" key="2">
    <source>
        <dbReference type="Proteomes" id="UP000182658"/>
    </source>
</evidence>
<protein>
    <submittedName>
        <fullName evidence="1">Uncharacterized protein</fullName>
    </submittedName>
</protein>
<dbReference type="EMBL" id="KV875101">
    <property type="protein sequence ID" value="OIW25937.1"/>
    <property type="molecule type" value="Genomic_DNA"/>
</dbReference>